<proteinExistence type="inferred from homology"/>
<evidence type="ECO:0000256" key="1">
    <source>
        <dbReference type="ARBA" id="ARBA00004651"/>
    </source>
</evidence>
<evidence type="ECO:0000256" key="4">
    <source>
        <dbReference type="ARBA" id="ARBA00022692"/>
    </source>
</evidence>
<keyword evidence="3" id="KW-1003">Cell membrane</keyword>
<keyword evidence="9" id="KW-1185">Reference proteome</keyword>
<dbReference type="AlphaFoldDB" id="A0A1U6H5Z5"/>
<evidence type="ECO:0000256" key="6">
    <source>
        <dbReference type="ARBA" id="ARBA00023136"/>
    </source>
</evidence>
<dbReference type="Proteomes" id="UP000190989">
    <property type="component" value="Unassembled WGS sequence"/>
</dbReference>
<dbReference type="NCBIfam" id="NF010450">
    <property type="entry name" value="PRK13876.1"/>
    <property type="match status" value="1"/>
</dbReference>
<evidence type="ECO:0000256" key="2">
    <source>
        <dbReference type="ARBA" id="ARBA00008806"/>
    </source>
</evidence>
<dbReference type="CDD" id="cd01127">
    <property type="entry name" value="TrwB_TraG_TraD_VirD4"/>
    <property type="match status" value="1"/>
</dbReference>
<dbReference type="PANTHER" id="PTHR37937:SF1">
    <property type="entry name" value="CONJUGATIVE TRANSFER: DNA TRANSPORT"/>
    <property type="match status" value="1"/>
</dbReference>
<feature type="compositionally biased region" description="Basic and acidic residues" evidence="7">
    <location>
        <begin position="643"/>
        <end position="653"/>
    </location>
</feature>
<keyword evidence="6" id="KW-0472">Membrane</keyword>
<accession>A0A1U6H5Z5</accession>
<gene>
    <name evidence="8" type="ORF">SAMN06295987_1011331</name>
</gene>
<dbReference type="STRING" id="428990.SAMN06295987_1011331"/>
<keyword evidence="5" id="KW-1133">Transmembrane helix</keyword>
<dbReference type="PANTHER" id="PTHR37937">
    <property type="entry name" value="CONJUGATIVE TRANSFER: DNA TRANSPORT"/>
    <property type="match status" value="1"/>
</dbReference>
<comment type="similarity">
    <text evidence="2">Belongs to the VirD4/TraG family.</text>
</comment>
<evidence type="ECO:0000313" key="8">
    <source>
        <dbReference type="EMBL" id="SLJ91167.1"/>
    </source>
</evidence>
<reference evidence="9" key="1">
    <citation type="submission" date="2017-02" db="EMBL/GenBank/DDBJ databases">
        <authorList>
            <person name="Varghese N."/>
            <person name="Submissions S."/>
        </authorList>
    </citation>
    <scope>NUCLEOTIDE SEQUENCE [LARGE SCALE GENOMIC DNA]</scope>
    <source>
        <strain evidence="9">SM117</strain>
    </source>
</reference>
<organism evidence="8 9">
    <name type="scientific">Novosphingobium mathurense</name>
    <dbReference type="NCBI Taxonomy" id="428990"/>
    <lineage>
        <taxon>Bacteria</taxon>
        <taxon>Pseudomonadati</taxon>
        <taxon>Pseudomonadota</taxon>
        <taxon>Alphaproteobacteria</taxon>
        <taxon>Sphingomonadales</taxon>
        <taxon>Sphingomonadaceae</taxon>
        <taxon>Novosphingobium</taxon>
    </lineage>
</organism>
<comment type="subcellular location">
    <subcellularLocation>
        <location evidence="1">Cell membrane</location>
        <topology evidence="1">Multi-pass membrane protein</topology>
    </subcellularLocation>
</comment>
<evidence type="ECO:0000256" key="3">
    <source>
        <dbReference type="ARBA" id="ARBA00022475"/>
    </source>
</evidence>
<dbReference type="RefSeq" id="WP_079729780.1">
    <property type="nucleotide sequence ID" value="NZ_FVZE01000001.1"/>
</dbReference>
<dbReference type="Pfam" id="PF02534">
    <property type="entry name" value="T4SS-DNA_transf"/>
    <property type="match status" value="1"/>
</dbReference>
<name>A0A1U6H5Z5_9SPHN</name>
<dbReference type="GO" id="GO:0005886">
    <property type="term" value="C:plasma membrane"/>
    <property type="evidence" value="ECO:0007669"/>
    <property type="project" value="UniProtKB-SubCell"/>
</dbReference>
<dbReference type="Gene3D" id="3.40.50.300">
    <property type="entry name" value="P-loop containing nucleotide triphosphate hydrolases"/>
    <property type="match status" value="1"/>
</dbReference>
<keyword evidence="4" id="KW-0812">Transmembrane</keyword>
<sequence>MTPTKLLIGQILVVFAIMVAGVWAATQWCAAMLGYQAQLGPAWFMVFGTPVYRPWAIFPWWYHYDAYAPHVFDKAGMLAGASGFLGCAAAIAGSLWRARQSHNVTTYGSARWARPREIERAGLHRDAGVFLGRLHGRYLRHDGPEHVMAFAPTRSGKGVGLVVPTLLSWTGSAVIHDIKGENWQLTAGWRARFSHTLLFNPTDPRSARYNPLLEVRRGEQEVRDVQNIADILVDPEGALERRNHWEKTSHSLLVGAILHVLYAEEEKTLARVATFLSDPQRPFTATLKRMMTTNHLGTKDAPLVHPVVASAAREVLNKSDNERSGVLSTAMSFLGLYRDPTVAAVTSRCDWRIADLVEAPQPVSLYLVIPPSDISRTKPLIRLVLNQIGRRLTEKLDADRSLGRKHQLLMMLDEFPALGRLDFFETSLAFLAGYGVRAFLIAQSLNQIEKAYGEHNAILDNCHVRVAFATNDERTARRISEALGQATEQRAMRNYAGHRLAPWLAHVMVSRQETARPLLTQGEVMQLPPADELVLVSGMPPIRAKKLRYYEDRNFRTRVAAPPALADGGYADRPQARIDDWSGLVRAPDTRLGRSEDETATVADQGGLQQQRHPGLGEEPAQKPEPPKQLDLLGLDKDDVDPAADKRAMDRARPTNTVVRAHAMNESRDRDMLPGF</sequence>
<dbReference type="InterPro" id="IPR003688">
    <property type="entry name" value="TraG/VirD4"/>
</dbReference>
<evidence type="ECO:0000313" key="9">
    <source>
        <dbReference type="Proteomes" id="UP000190989"/>
    </source>
</evidence>
<protein>
    <submittedName>
        <fullName evidence="8">Type IV secretion system protein VirD4</fullName>
    </submittedName>
</protein>
<dbReference type="InterPro" id="IPR027417">
    <property type="entry name" value="P-loop_NTPase"/>
</dbReference>
<dbReference type="InterPro" id="IPR051539">
    <property type="entry name" value="T4SS-coupling_protein"/>
</dbReference>
<feature type="region of interest" description="Disordered" evidence="7">
    <location>
        <begin position="589"/>
        <end position="655"/>
    </location>
</feature>
<dbReference type="SUPFAM" id="SSF52540">
    <property type="entry name" value="P-loop containing nucleoside triphosphate hydrolases"/>
    <property type="match status" value="1"/>
</dbReference>
<evidence type="ECO:0000256" key="5">
    <source>
        <dbReference type="ARBA" id="ARBA00022989"/>
    </source>
</evidence>
<evidence type="ECO:0000256" key="7">
    <source>
        <dbReference type="SAM" id="MobiDB-lite"/>
    </source>
</evidence>
<dbReference type="EMBL" id="FVZE01000001">
    <property type="protein sequence ID" value="SLJ91167.1"/>
    <property type="molecule type" value="Genomic_DNA"/>
</dbReference>